<evidence type="ECO:0000313" key="1">
    <source>
        <dbReference type="EMBL" id="QHP82901.1"/>
    </source>
</evidence>
<evidence type="ECO:0000313" key="4">
    <source>
        <dbReference type="Proteomes" id="UP000825134"/>
    </source>
</evidence>
<dbReference type="RefSeq" id="WP_080122542.1">
    <property type="nucleotide sequence ID" value="NZ_CP035278.1"/>
</dbReference>
<protein>
    <submittedName>
        <fullName evidence="2">DUF1137 domain-containing protein</fullName>
    </submittedName>
</protein>
<organism evidence="2 4">
    <name type="scientific">Chlamydia suis</name>
    <dbReference type="NCBI Taxonomy" id="83559"/>
    <lineage>
        <taxon>Bacteria</taxon>
        <taxon>Pseudomonadati</taxon>
        <taxon>Chlamydiota</taxon>
        <taxon>Chlamydiia</taxon>
        <taxon>Chlamydiales</taxon>
        <taxon>Chlamydiaceae</taxon>
        <taxon>Chlamydia/Chlamydophila group</taxon>
        <taxon>Chlamydia</taxon>
    </lineage>
</organism>
<accession>A0AAQ0J7X8</accession>
<name>A0AAQ0J7X8_9CHLA</name>
<dbReference type="Proteomes" id="UP000825134">
    <property type="component" value="Chromosome"/>
</dbReference>
<keyword evidence="3" id="KW-1185">Reference proteome</keyword>
<proteinExistence type="predicted"/>
<dbReference type="AlphaFoldDB" id="A0AAQ0J7X8"/>
<dbReference type="EMBL" id="CP063185">
    <property type="protein sequence ID" value="QYC74632.1"/>
    <property type="molecule type" value="Genomic_DNA"/>
</dbReference>
<reference evidence="2" key="2">
    <citation type="journal article" date="2021" name="Front. Microbiol.">
        <title>Generation of Tetracycline and Rifamycin Resistant Chlamydia Suis Recombinants.</title>
        <authorList>
            <person name="Marti H."/>
            <person name="Bommana S."/>
            <person name="Read T.D."/>
            <person name="Pesch T."/>
            <person name="Prahauser B."/>
            <person name="Dean D."/>
            <person name="Borel N."/>
        </authorList>
    </citation>
    <scope>NUCLEOTIDE SEQUENCE</scope>
    <source>
        <strain evidence="2">208.1</strain>
    </source>
</reference>
<evidence type="ECO:0000313" key="2">
    <source>
        <dbReference type="EMBL" id="QYC74632.1"/>
    </source>
</evidence>
<reference evidence="1 3" key="1">
    <citation type="submission" date="2019-01" db="EMBL/GenBank/DDBJ databases">
        <title>Whole genome sequencing and annotation enables comparative genome analysis that reveals unique features of the Chlamydia suis R19 Genome.</title>
        <authorList>
            <person name="Dimond Z.E."/>
        </authorList>
    </citation>
    <scope>NUCLEOTIDE SEQUENCE [LARGE SCALE GENOMIC DNA]</scope>
    <source>
        <strain evidence="1 3">R19</strain>
    </source>
</reference>
<dbReference type="InterPro" id="IPR010564">
    <property type="entry name" value="DUF1137"/>
</dbReference>
<gene>
    <name evidence="1" type="primary">hypothetical protein</name>
    <name evidence="1" type="ORF">Chls_026</name>
    <name evidence="2" type="ORF">INQ84_01320</name>
</gene>
<evidence type="ECO:0000313" key="3">
    <source>
        <dbReference type="Proteomes" id="UP000512184"/>
    </source>
</evidence>
<dbReference type="Proteomes" id="UP000512184">
    <property type="component" value="Chromosome"/>
</dbReference>
<sequence>MTKFLFHGVWCVVVLALCVCATVLAVVKMGNFTNPMLMYQDPSTPPPPFLKIKKLGVCKRIISPEKQFFYCTIDKSCMELYFANTNLHCRELLSHLTGSLQTETAERAMLFRGTGGLLNYKDYSLSVYNCCFSINSPDSITKTDKEIAEGGMKVLSLSLLKD</sequence>
<dbReference type="EMBL" id="CP035278">
    <property type="protein sequence ID" value="QHP82901.1"/>
    <property type="molecule type" value="Genomic_DNA"/>
</dbReference>
<dbReference type="Pfam" id="PF06587">
    <property type="entry name" value="DUF1137"/>
    <property type="match status" value="1"/>
</dbReference>